<sequence>MAEQPPQHRNPISPISQLLQSIGLTRDDLTRHSDQMRQFLTTDAAASLRAFPQDQLDTERDTTPTPAPTRLASQPRSLSTTDASTSGRQSPPPITPVKTEHAEPSSSVRRFESMEQIIERQNRRSKRDRRVKREREASPALPRSPSLSASRSHSARRTRDSRRVSNADDVLPTPDDAPQDNPPPPVTPRAGRYYRDTVLYQSVTTKITPRSDVFIPRPESPSPSSSRRNSTASSLRSVSVESTAAKSASPFPPVTPRRNYYKTHVMSSSPAMSTPSSSPSRPIVNIVSSPGPMGPEPTEDDYDELPFILPPGPYSLLKPDLPYAALIGQAILASREHRLTLQEIYDFITIVYPHFKRNEQTWMNSIRHVLSTTVVFRKVQRDRAAGRTLWAIFDQDLECFASGGFRKEFCADMADQKARYTSRKRPAEDAAARKAKRAKKNSLQAEMAQEQGPPLQMGIPLSSVPPLSFSAPLFPHPHAGTHQQPYYAPYILAHPHGHPHGHPHPHTLPVGVIFPALPPGYQHMPIPSPSMSAATAPVPMPHAPSFALETSTSTAPPTLTPTLTPALPFTAEDNPPLSADVNPFVVDDELPSPTLHAIPPPSSSSSSLPELTPSGNSSSPPEPPEEPSELDKIREARAAVDISAYIVDLEDAPLDALAPGITLLDAPQETPEKVTKAKAKSRKAKEDVAHERPPVKRSSRQRNALPYPPDSPTLQRKAAQPKSNPPRPCTPPRNRQALPKPSVTPPHRPSTPPRKSSAGHQLSAMRTPLSHRGVHMSPSPSLAYYKSHLNPPPPAPSFPAGDADPQKEAAPAPATASADDVENLLRTPSRRRTSAHAPFTPATPRKLAFPGAQDSPFRTPGIFDPHDPSALLDDELARLGAQGSALQESPAGLFGRGGRGLLYESPDASSPGRWNRMW</sequence>
<keyword evidence="2" id="KW-1185">Reference proteome</keyword>
<evidence type="ECO:0000313" key="1">
    <source>
        <dbReference type="EMBL" id="KAI0051025.1"/>
    </source>
</evidence>
<comment type="caution">
    <text evidence="1">The sequence shown here is derived from an EMBL/GenBank/DDBJ whole genome shotgun (WGS) entry which is preliminary data.</text>
</comment>
<reference evidence="1" key="2">
    <citation type="journal article" date="2022" name="New Phytol.">
        <title>Evolutionary transition to the ectomycorrhizal habit in the genomes of a hyperdiverse lineage of mushroom-forming fungi.</title>
        <authorList>
            <person name="Looney B."/>
            <person name="Miyauchi S."/>
            <person name="Morin E."/>
            <person name="Drula E."/>
            <person name="Courty P.E."/>
            <person name="Kohler A."/>
            <person name="Kuo A."/>
            <person name="LaButti K."/>
            <person name="Pangilinan J."/>
            <person name="Lipzen A."/>
            <person name="Riley R."/>
            <person name="Andreopoulos W."/>
            <person name="He G."/>
            <person name="Johnson J."/>
            <person name="Nolan M."/>
            <person name="Tritt A."/>
            <person name="Barry K.W."/>
            <person name="Grigoriev I.V."/>
            <person name="Nagy L.G."/>
            <person name="Hibbett D."/>
            <person name="Henrissat B."/>
            <person name="Matheny P.B."/>
            <person name="Labbe J."/>
            <person name="Martin F.M."/>
        </authorList>
    </citation>
    <scope>NUCLEOTIDE SEQUENCE</scope>
    <source>
        <strain evidence="1">FP105234-sp</strain>
    </source>
</reference>
<evidence type="ECO:0000313" key="2">
    <source>
        <dbReference type="Proteomes" id="UP000814033"/>
    </source>
</evidence>
<dbReference type="EMBL" id="MU275856">
    <property type="protein sequence ID" value="KAI0051025.1"/>
    <property type="molecule type" value="Genomic_DNA"/>
</dbReference>
<name>A0ACB8S4Q6_9AGAM</name>
<dbReference type="Proteomes" id="UP000814033">
    <property type="component" value="Unassembled WGS sequence"/>
</dbReference>
<organism evidence="1 2">
    <name type="scientific">Auriscalpium vulgare</name>
    <dbReference type="NCBI Taxonomy" id="40419"/>
    <lineage>
        <taxon>Eukaryota</taxon>
        <taxon>Fungi</taxon>
        <taxon>Dikarya</taxon>
        <taxon>Basidiomycota</taxon>
        <taxon>Agaricomycotina</taxon>
        <taxon>Agaricomycetes</taxon>
        <taxon>Russulales</taxon>
        <taxon>Auriscalpiaceae</taxon>
        <taxon>Auriscalpium</taxon>
    </lineage>
</organism>
<reference evidence="1" key="1">
    <citation type="submission" date="2021-02" db="EMBL/GenBank/DDBJ databases">
        <authorList>
            <consortium name="DOE Joint Genome Institute"/>
            <person name="Ahrendt S."/>
            <person name="Looney B.P."/>
            <person name="Miyauchi S."/>
            <person name="Morin E."/>
            <person name="Drula E."/>
            <person name="Courty P.E."/>
            <person name="Chicoki N."/>
            <person name="Fauchery L."/>
            <person name="Kohler A."/>
            <person name="Kuo A."/>
            <person name="Labutti K."/>
            <person name="Pangilinan J."/>
            <person name="Lipzen A."/>
            <person name="Riley R."/>
            <person name="Andreopoulos W."/>
            <person name="He G."/>
            <person name="Johnson J."/>
            <person name="Barry K.W."/>
            <person name="Grigoriev I.V."/>
            <person name="Nagy L."/>
            <person name="Hibbett D."/>
            <person name="Henrissat B."/>
            <person name="Matheny P.B."/>
            <person name="Labbe J."/>
            <person name="Martin F."/>
        </authorList>
    </citation>
    <scope>NUCLEOTIDE SEQUENCE</scope>
    <source>
        <strain evidence="1">FP105234-sp</strain>
    </source>
</reference>
<protein>
    <submittedName>
        <fullName evidence="1">Uncharacterized protein</fullName>
    </submittedName>
</protein>
<gene>
    <name evidence="1" type="ORF">FA95DRAFT_1587475</name>
</gene>
<accession>A0ACB8S4Q6</accession>
<proteinExistence type="predicted"/>